<evidence type="ECO:0000313" key="3">
    <source>
        <dbReference type="Proteomes" id="UP000479190"/>
    </source>
</evidence>
<name>A0A6H5J212_9HYME</name>
<dbReference type="EMBL" id="CADCXV010001403">
    <property type="protein sequence ID" value="CAB0044148.1"/>
    <property type="molecule type" value="Genomic_DNA"/>
</dbReference>
<proteinExistence type="predicted"/>
<reference evidence="2 3" key="1">
    <citation type="submission" date="2020-02" db="EMBL/GenBank/DDBJ databases">
        <authorList>
            <person name="Ferguson B K."/>
        </authorList>
    </citation>
    <scope>NUCLEOTIDE SEQUENCE [LARGE SCALE GENOMIC DNA]</scope>
</reference>
<dbReference type="Proteomes" id="UP000479190">
    <property type="component" value="Unassembled WGS sequence"/>
</dbReference>
<gene>
    <name evidence="2" type="ORF">TBRA_LOCUS15736</name>
</gene>
<keyword evidence="3" id="KW-1185">Reference proteome</keyword>
<accession>A0A6H5J212</accession>
<protein>
    <submittedName>
        <fullName evidence="2">Uncharacterized protein</fullName>
    </submittedName>
</protein>
<sequence>MTATKPARHGWSFWYRIYFAVRSHLDLEADDTSNTTRERERNTKRSERRCSVKAQNEKHRTSRYTVLPNCRRITHTHATYTKQNHSELAHELSRRESSTYRPQSISIDWRARRTSDNTSRRTTVTT</sequence>
<feature type="region of interest" description="Disordered" evidence="1">
    <location>
        <begin position="29"/>
        <end position="60"/>
    </location>
</feature>
<feature type="region of interest" description="Disordered" evidence="1">
    <location>
        <begin position="81"/>
        <end position="104"/>
    </location>
</feature>
<feature type="compositionally biased region" description="Basic and acidic residues" evidence="1">
    <location>
        <begin position="84"/>
        <end position="98"/>
    </location>
</feature>
<organism evidence="2 3">
    <name type="scientific">Trichogramma brassicae</name>
    <dbReference type="NCBI Taxonomy" id="86971"/>
    <lineage>
        <taxon>Eukaryota</taxon>
        <taxon>Metazoa</taxon>
        <taxon>Ecdysozoa</taxon>
        <taxon>Arthropoda</taxon>
        <taxon>Hexapoda</taxon>
        <taxon>Insecta</taxon>
        <taxon>Pterygota</taxon>
        <taxon>Neoptera</taxon>
        <taxon>Endopterygota</taxon>
        <taxon>Hymenoptera</taxon>
        <taxon>Apocrita</taxon>
        <taxon>Proctotrupomorpha</taxon>
        <taxon>Chalcidoidea</taxon>
        <taxon>Trichogrammatidae</taxon>
        <taxon>Trichogramma</taxon>
    </lineage>
</organism>
<evidence type="ECO:0000256" key="1">
    <source>
        <dbReference type="SAM" id="MobiDB-lite"/>
    </source>
</evidence>
<evidence type="ECO:0000313" key="2">
    <source>
        <dbReference type="EMBL" id="CAB0044148.1"/>
    </source>
</evidence>
<feature type="compositionally biased region" description="Basic and acidic residues" evidence="1">
    <location>
        <begin position="36"/>
        <end position="59"/>
    </location>
</feature>
<dbReference type="AlphaFoldDB" id="A0A6H5J212"/>